<keyword evidence="1" id="KW-0227">DNA damage</keyword>
<dbReference type="KEGG" id="omr:OXIME_001329"/>
<dbReference type="HAMAP" id="MF_02096">
    <property type="entry name" value="Nre"/>
    <property type="match status" value="1"/>
</dbReference>
<dbReference type="InterPro" id="IPR033167">
    <property type="entry name" value="Nre"/>
</dbReference>
<comment type="function">
    <text evidence="1">Involved in DNA damage repair.</text>
</comment>
<name>A0AAX4NH44_9ARCH</name>
<keyword evidence="5" id="KW-1185">Reference proteome</keyword>
<keyword evidence="1" id="KW-0234">DNA repair</keyword>
<sequence>MARLVKIPPSLCIRCRGTKMLCGLTYCPIEVGRMARTLVTDFKGTELVGDSPPAIFVGRYGYPSVRVYPSSPPVKGDTSSYEKPAEWLNMKMENFLSMRLSLIRGGMTIKAGNASDPDRTLQELQVMSLSETPAETYIEFQKPINAGSFELDDSTTPMGPWSPVKRMRIDPGRPNMAAEKAYYDTDLKASGAILDMYRKNVDVLAISKVLSMGVVGEKPNRKLVPTRWSITAVDKNISDNLVSRVKDLPQIDEFHVYRRKTDGNLFTAILCPTNWRFEWGEAWFPGSTWNAFGDMAHVEIDSEGYGGRSTYPGIGGCYYASRLAVTEKFTDMGRGGSAMLWREIYPSFHLPVGVWYVRENLREMFKTKPAKFDNFQAALQYLAPNFNAGLNRWVEKSPSYAIMKSNLYSFG</sequence>
<proteinExistence type="inferred from homology"/>
<dbReference type="Pfam" id="PF04894">
    <property type="entry name" value="Nre_N"/>
    <property type="match status" value="1"/>
</dbReference>
<evidence type="ECO:0000259" key="2">
    <source>
        <dbReference type="Pfam" id="PF04894"/>
    </source>
</evidence>
<dbReference type="InterPro" id="IPR006978">
    <property type="entry name" value="Nre_N"/>
</dbReference>
<reference evidence="4 5" key="1">
    <citation type="submission" date="2023-09" db="EMBL/GenBank/DDBJ databases">
        <authorList>
            <person name="Golyshina O.V."/>
            <person name="Lunev E.A."/>
            <person name="Bargiela R."/>
            <person name="Gaines M.C."/>
            <person name="Daum B."/>
            <person name="Bale N.J."/>
            <person name="Koenen M."/>
            <person name="Sinninghe Damst J.S."/>
            <person name="Yakimov M."/>
            <person name="Golyshin P.N."/>
        </authorList>
    </citation>
    <scope>NUCLEOTIDE SEQUENCE [LARGE SCALE GENOMIC DNA]</scope>
    <source>
        <strain evidence="4 5">M1</strain>
    </source>
</reference>
<dbReference type="EMBL" id="CP133772">
    <property type="protein sequence ID" value="WYY00746.1"/>
    <property type="molecule type" value="Genomic_DNA"/>
</dbReference>
<feature type="domain" description="Archaeal Nre N-terminal" evidence="2">
    <location>
        <begin position="21"/>
        <end position="290"/>
    </location>
</feature>
<evidence type="ECO:0000313" key="4">
    <source>
        <dbReference type="EMBL" id="WYY00746.1"/>
    </source>
</evidence>
<dbReference type="InterPro" id="IPR006979">
    <property type="entry name" value="Nre_C"/>
</dbReference>
<dbReference type="AlphaFoldDB" id="A0AAX4NH44"/>
<dbReference type="Proteomes" id="UP001451606">
    <property type="component" value="Chromosome"/>
</dbReference>
<gene>
    <name evidence="4" type="ORF">OXIME_001329</name>
</gene>
<accession>A0AAX4NH44</accession>
<evidence type="ECO:0000259" key="3">
    <source>
        <dbReference type="Pfam" id="PF04895"/>
    </source>
</evidence>
<organism evidence="4 5">
    <name type="scientific">Oxyplasma meridianum</name>
    <dbReference type="NCBI Taxonomy" id="3073602"/>
    <lineage>
        <taxon>Archaea</taxon>
        <taxon>Methanobacteriati</taxon>
        <taxon>Thermoplasmatota</taxon>
        <taxon>Thermoplasmata</taxon>
        <taxon>Thermoplasmatales</taxon>
        <taxon>Thermoplasmataceae</taxon>
        <taxon>Oxyplasma</taxon>
    </lineage>
</organism>
<dbReference type="Pfam" id="PF04895">
    <property type="entry name" value="Nre_C"/>
    <property type="match status" value="1"/>
</dbReference>
<feature type="domain" description="Archaeal Nre C-terminal" evidence="3">
    <location>
        <begin position="303"/>
        <end position="404"/>
    </location>
</feature>
<evidence type="ECO:0000313" key="5">
    <source>
        <dbReference type="Proteomes" id="UP001451606"/>
    </source>
</evidence>
<comment type="caution">
    <text evidence="1">Lacks conserved residue(s) required for the propagation of feature annotation.</text>
</comment>
<dbReference type="PANTHER" id="PTHR38136">
    <property type="entry name" value="DNA REPAIR PROTEIN"/>
    <property type="match status" value="1"/>
</dbReference>
<evidence type="ECO:0000256" key="1">
    <source>
        <dbReference type="HAMAP-Rule" id="MF_02096"/>
    </source>
</evidence>
<comment type="similarity">
    <text evidence="1">Belongs to the Nre family.</text>
</comment>
<dbReference type="PANTHER" id="PTHR38136:SF2">
    <property type="entry name" value="DNA REPAIR PROTEIN"/>
    <property type="match status" value="1"/>
</dbReference>
<dbReference type="GO" id="GO:0006281">
    <property type="term" value="P:DNA repair"/>
    <property type="evidence" value="ECO:0007669"/>
    <property type="project" value="UniProtKB-UniRule"/>
</dbReference>
<dbReference type="RefSeq" id="WP_393971078.1">
    <property type="nucleotide sequence ID" value="NZ_CP133772.1"/>
</dbReference>
<protein>
    <recommendedName>
        <fullName evidence="1">DNA repair protein</fullName>
    </recommendedName>
</protein>
<dbReference type="GeneID" id="95968066"/>